<dbReference type="InterPro" id="IPR054828">
    <property type="entry name" value="Vit_B12_bind_prot"/>
</dbReference>
<feature type="signal peptide" evidence="2">
    <location>
        <begin position="1"/>
        <end position="18"/>
    </location>
</feature>
<protein>
    <submittedName>
        <fullName evidence="4">Iron complex transport system substrate-binding protein</fullName>
    </submittedName>
</protein>
<evidence type="ECO:0000259" key="3">
    <source>
        <dbReference type="PROSITE" id="PS50983"/>
    </source>
</evidence>
<reference evidence="4 5" key="1">
    <citation type="submission" date="2020-08" db="EMBL/GenBank/DDBJ databases">
        <title>Genomic Encyclopedia of Type Strains, Phase IV (KMG-IV): sequencing the most valuable type-strain genomes for metagenomic binning, comparative biology and taxonomic classification.</title>
        <authorList>
            <person name="Goeker M."/>
        </authorList>
    </citation>
    <scope>NUCLEOTIDE SEQUENCE [LARGE SCALE GENOMIC DNA]</scope>
    <source>
        <strain evidence="4 5">DSM 2461</strain>
    </source>
</reference>
<comment type="caution">
    <text evidence="4">The sequence shown here is derived from an EMBL/GenBank/DDBJ whole genome shotgun (WGS) entry which is preliminary data.</text>
</comment>
<feature type="domain" description="Fe/B12 periplasmic-binding" evidence="3">
    <location>
        <begin position="38"/>
        <end position="292"/>
    </location>
</feature>
<dbReference type="CDD" id="cd01144">
    <property type="entry name" value="BtuF"/>
    <property type="match status" value="1"/>
</dbReference>
<keyword evidence="5" id="KW-1185">Reference proteome</keyword>
<dbReference type="GO" id="GO:0071281">
    <property type="term" value="P:cellular response to iron ion"/>
    <property type="evidence" value="ECO:0007669"/>
    <property type="project" value="TreeGrafter"/>
</dbReference>
<accession>A0A841RHW1</accession>
<dbReference type="Gene3D" id="3.40.50.1980">
    <property type="entry name" value="Nitrogenase molybdenum iron protein domain"/>
    <property type="match status" value="2"/>
</dbReference>
<organism evidence="4 5">
    <name type="scientific">Spirochaeta isovalerica</name>
    <dbReference type="NCBI Taxonomy" id="150"/>
    <lineage>
        <taxon>Bacteria</taxon>
        <taxon>Pseudomonadati</taxon>
        <taxon>Spirochaetota</taxon>
        <taxon>Spirochaetia</taxon>
        <taxon>Spirochaetales</taxon>
        <taxon>Spirochaetaceae</taxon>
        <taxon>Spirochaeta</taxon>
    </lineage>
</organism>
<dbReference type="InterPro" id="IPR002491">
    <property type="entry name" value="ABC_transptr_periplasmic_BD"/>
</dbReference>
<evidence type="ECO:0000256" key="1">
    <source>
        <dbReference type="ARBA" id="ARBA00022729"/>
    </source>
</evidence>
<gene>
    <name evidence="4" type="ORF">HNR50_003573</name>
</gene>
<evidence type="ECO:0000313" key="4">
    <source>
        <dbReference type="EMBL" id="MBB6481892.1"/>
    </source>
</evidence>
<proteinExistence type="predicted"/>
<dbReference type="Proteomes" id="UP000587760">
    <property type="component" value="Unassembled WGS sequence"/>
</dbReference>
<sequence>MKKASIWFILLMTTTLWAGGSREKTTEAETPVQSYPQRIISLSPSTTETLFAIGAGDQVVGVTSYCNYPAEAATREIIGGFSPKTISIETIISLNPDLVIAGVSAHQPIADTLKEAGIPVLSIEPKSVDDVRSVIEELGMITGHEEQGKALSEEIEERIEAVQQKLSKLDGDRLRVFYEVWDAPLMTAGPESFTGQMISYAGGNNIFTDVEGDYPQVSSEELVSRNPQAIIASETHGDKLNSEALREREGWDAIDAYINDRIILLDGDIVSRPGPRMIEAIEMMAEALYPELF</sequence>
<dbReference type="PANTHER" id="PTHR30535:SF34">
    <property type="entry name" value="MOLYBDATE-BINDING PROTEIN MOLA"/>
    <property type="match status" value="1"/>
</dbReference>
<evidence type="ECO:0000313" key="5">
    <source>
        <dbReference type="Proteomes" id="UP000587760"/>
    </source>
</evidence>
<dbReference type="PROSITE" id="PS50983">
    <property type="entry name" value="FE_B12_PBP"/>
    <property type="match status" value="1"/>
</dbReference>
<dbReference type="InterPro" id="IPR050902">
    <property type="entry name" value="ABC_Transporter_SBP"/>
</dbReference>
<dbReference type="EMBL" id="JACHGJ010000008">
    <property type="protein sequence ID" value="MBB6481892.1"/>
    <property type="molecule type" value="Genomic_DNA"/>
</dbReference>
<dbReference type="PANTHER" id="PTHR30535">
    <property type="entry name" value="VITAMIN B12-BINDING PROTEIN"/>
    <property type="match status" value="1"/>
</dbReference>
<name>A0A841RHW1_9SPIO</name>
<dbReference type="AlphaFoldDB" id="A0A841RHW1"/>
<dbReference type="NCBIfam" id="NF038402">
    <property type="entry name" value="TroA_like"/>
    <property type="match status" value="1"/>
</dbReference>
<dbReference type="RefSeq" id="WP_184748126.1">
    <property type="nucleotide sequence ID" value="NZ_JACHGJ010000008.1"/>
</dbReference>
<evidence type="ECO:0000256" key="2">
    <source>
        <dbReference type="SAM" id="SignalP"/>
    </source>
</evidence>
<dbReference type="SUPFAM" id="SSF53807">
    <property type="entry name" value="Helical backbone' metal receptor"/>
    <property type="match status" value="1"/>
</dbReference>
<dbReference type="Pfam" id="PF01497">
    <property type="entry name" value="Peripla_BP_2"/>
    <property type="match status" value="1"/>
</dbReference>
<keyword evidence="1 2" id="KW-0732">Signal</keyword>
<feature type="chain" id="PRO_5032859284" evidence="2">
    <location>
        <begin position="19"/>
        <end position="293"/>
    </location>
</feature>